<dbReference type="GO" id="GO:0006261">
    <property type="term" value="P:DNA-templated DNA replication"/>
    <property type="evidence" value="ECO:0007669"/>
    <property type="project" value="TreeGrafter"/>
</dbReference>
<protein>
    <submittedName>
        <fullName evidence="10">Uncharacterized protein</fullName>
    </submittedName>
</protein>
<keyword evidence="3" id="KW-0677">Repeat</keyword>
<feature type="region of interest" description="Disordered" evidence="6">
    <location>
        <begin position="328"/>
        <end position="433"/>
    </location>
</feature>
<dbReference type="SMART" id="SM00320">
    <property type="entry name" value="WD40"/>
    <property type="match status" value="6"/>
</dbReference>
<dbReference type="GO" id="GO:0003682">
    <property type="term" value="F:chromatin binding"/>
    <property type="evidence" value="ECO:0007669"/>
    <property type="project" value="TreeGrafter"/>
</dbReference>
<evidence type="ECO:0000256" key="2">
    <source>
        <dbReference type="ARBA" id="ARBA00022574"/>
    </source>
</evidence>
<dbReference type="GO" id="GO:0006281">
    <property type="term" value="P:DNA repair"/>
    <property type="evidence" value="ECO:0007669"/>
    <property type="project" value="TreeGrafter"/>
</dbReference>
<evidence type="ECO:0000256" key="4">
    <source>
        <dbReference type="ARBA" id="ARBA00023242"/>
    </source>
</evidence>
<evidence type="ECO:0000256" key="1">
    <source>
        <dbReference type="ARBA" id="ARBA00004123"/>
    </source>
</evidence>
<feature type="repeat" description="WD" evidence="5">
    <location>
        <begin position="142"/>
        <end position="183"/>
    </location>
</feature>
<dbReference type="PROSITE" id="PS50294">
    <property type="entry name" value="WD_REPEATS_REGION"/>
    <property type="match status" value="1"/>
</dbReference>
<feature type="domain" description="WDHD1/CFT4 second beta-propeller" evidence="7">
    <location>
        <begin position="447"/>
        <end position="742"/>
    </location>
</feature>
<dbReference type="EMBL" id="KV453842">
    <property type="protein sequence ID" value="ODV91144.1"/>
    <property type="molecule type" value="Genomic_DNA"/>
</dbReference>
<dbReference type="GO" id="GO:0000278">
    <property type="term" value="P:mitotic cell cycle"/>
    <property type="evidence" value="ECO:0007669"/>
    <property type="project" value="TreeGrafter"/>
</dbReference>
<feature type="domain" description="WDHD1/CFT4 helical bundle" evidence="8">
    <location>
        <begin position="800"/>
        <end position="898"/>
    </location>
</feature>
<evidence type="ECO:0000259" key="8">
    <source>
        <dbReference type="Pfam" id="PF20946"/>
    </source>
</evidence>
<evidence type="ECO:0000259" key="9">
    <source>
        <dbReference type="Pfam" id="PF24817"/>
    </source>
</evidence>
<evidence type="ECO:0000259" key="7">
    <source>
        <dbReference type="Pfam" id="PF12341"/>
    </source>
</evidence>
<organism evidence="10 11">
    <name type="scientific">Tortispora caseinolytica NRRL Y-17796</name>
    <dbReference type="NCBI Taxonomy" id="767744"/>
    <lineage>
        <taxon>Eukaryota</taxon>
        <taxon>Fungi</taxon>
        <taxon>Dikarya</taxon>
        <taxon>Ascomycota</taxon>
        <taxon>Saccharomycotina</taxon>
        <taxon>Trigonopsidomycetes</taxon>
        <taxon>Trigonopsidales</taxon>
        <taxon>Trigonopsidaceae</taxon>
        <taxon>Tortispora</taxon>
    </lineage>
</organism>
<feature type="compositionally biased region" description="Acidic residues" evidence="6">
    <location>
        <begin position="390"/>
        <end position="410"/>
    </location>
</feature>
<dbReference type="InterPro" id="IPR015943">
    <property type="entry name" value="WD40/YVTN_repeat-like_dom_sf"/>
</dbReference>
<dbReference type="InterPro" id="IPR048591">
    <property type="entry name" value="WDHD1/CFT4_hel"/>
</dbReference>
<sequence>MDQPNDALPPQYAHLPGLVRLKTTSDSKFLISVGNNEIIRKFRLDRDLEPSSFEAASANGTHTDKPVWSIAVTATRVATGSDDGSVVMYSLPTEQMLSIVYRCTMAVRDLAFSPNERWLAVVSDDLSAALVSVNDPAHAMRLKGHKSPVRSVTFSPDSSQVLTVELDGSIRVFNISPEDASPAYTIPSAAFVSRLNASHENIDFSPKVSWHPDGSCFIVPRDDGDLIAYCADANRVNHFQKQIFQFSDTHSKGPRDVVWSPNGAYLASCDDVSVVIWDVRRQSVVNVHRYDGPQSLAWHPEKNCVFVALTDGCIHTFTGAVPEKLYKEQPSHSELVVPAPRTPHQHEMQEGDDTEDDSERNSNPALDTLANEDNELFGDDIRDRRRPFSEDNEDEEDEGGENNDWIENDDGNYFTPKRRREHRPASHGMAPQWNPQALFRPMRHKFVRPGSTPWIDNRCYLTLNFTGYIWLQKQDTHNVVTITFFDTGNHREYHFTDYEGFDLAGLTNEAAFFGKSCWDENIGQESSVLFRRHGSSRDSWRDSFPSHDAVSNIALSASHAVVCTKLGTVKIYTLHGVPIRIFRQAQYPIISCSAFDDYLFIVRSTEIAHPVMGSNGGGLVYSLENIVKNETLQKDDSVEISPNSKLLSVFFSDIGAPCVYDSDGILLTLTNWRKPMQAKWVPILDTRRISGREGRIEQYWPLGVADGKFHCIILRGAKLQDRIVYPAIPLAVTSEFDLRIPLRYEEPENEDVESEADSDKENEDLEDELADLEDNGNDSGKKKTNGKQSKLSTQERERMRYEEEFICQRVMLDTLKDSIALAGSDSAKAIAKQQLEVEKRILRLVSLGCQEANYGRVISLVQLLEQDVTMEAATKIALRHQLTALANRINEIRESRMATID</sequence>
<evidence type="ECO:0000313" key="10">
    <source>
        <dbReference type="EMBL" id="ODV91144.1"/>
    </source>
</evidence>
<proteinExistence type="predicted"/>
<dbReference type="Gene3D" id="2.130.10.10">
    <property type="entry name" value="YVTN repeat-like/Quinoprotein amine dehydrogenase"/>
    <property type="match status" value="2"/>
</dbReference>
<evidence type="ECO:0000256" key="5">
    <source>
        <dbReference type="PROSITE-ProRule" id="PRU00221"/>
    </source>
</evidence>
<keyword evidence="11" id="KW-1185">Reference proteome</keyword>
<reference evidence="11" key="1">
    <citation type="submission" date="2016-02" db="EMBL/GenBank/DDBJ databases">
        <title>Comparative genomics of biotechnologically important yeasts.</title>
        <authorList>
            <consortium name="DOE Joint Genome Institute"/>
            <person name="Riley R."/>
            <person name="Haridas S."/>
            <person name="Wolfe K.H."/>
            <person name="Lopes M.R."/>
            <person name="Hittinger C.T."/>
            <person name="Goker M."/>
            <person name="Salamov A."/>
            <person name="Wisecaver J."/>
            <person name="Long T.M."/>
            <person name="Aerts A.L."/>
            <person name="Barry K."/>
            <person name="Choi C."/>
            <person name="Clum A."/>
            <person name="Coughlan A.Y."/>
            <person name="Deshpande S."/>
            <person name="Douglass A.P."/>
            <person name="Hanson S.J."/>
            <person name="Klenk H.-P."/>
            <person name="Labutti K."/>
            <person name="Lapidus A."/>
            <person name="Lindquist E."/>
            <person name="Lipzen A."/>
            <person name="Meier-Kolthoff J.P."/>
            <person name="Ohm R.A."/>
            <person name="Otillar R.P."/>
            <person name="Pangilinan J."/>
            <person name="Peng Y."/>
            <person name="Rokas A."/>
            <person name="Rosa C.A."/>
            <person name="Scheuner C."/>
            <person name="Sibirny A.A."/>
            <person name="Slot J.C."/>
            <person name="Stielow J.B."/>
            <person name="Sun H."/>
            <person name="Kurtzman C.P."/>
            <person name="Blackwell M."/>
            <person name="Jeffries T.W."/>
            <person name="Grigoriev I.V."/>
        </authorList>
    </citation>
    <scope>NUCLEOTIDE SEQUENCE [LARGE SCALE GENOMIC DNA]</scope>
    <source>
        <strain evidence="11">NRRL Y-17796</strain>
    </source>
</reference>
<dbReference type="PANTHER" id="PTHR19932:SF10">
    <property type="entry name" value="WD REPEAT AND HMG-BOX DNA-BINDING PROTEIN 1"/>
    <property type="match status" value="1"/>
</dbReference>
<feature type="region of interest" description="Disordered" evidence="6">
    <location>
        <begin position="771"/>
        <end position="796"/>
    </location>
</feature>
<dbReference type="Pfam" id="PF20946">
    <property type="entry name" value="Ctf4_C"/>
    <property type="match status" value="1"/>
</dbReference>
<feature type="compositionally biased region" description="Basic and acidic residues" evidence="6">
    <location>
        <begin position="379"/>
        <end position="389"/>
    </location>
</feature>
<evidence type="ECO:0000313" key="11">
    <source>
        <dbReference type="Proteomes" id="UP000095023"/>
    </source>
</evidence>
<name>A0A1E4THA9_9ASCO</name>
<gene>
    <name evidence="10" type="ORF">CANCADRAFT_2863</name>
</gene>
<comment type="subcellular location">
    <subcellularLocation>
        <location evidence="1">Nucleus</location>
    </subcellularLocation>
</comment>
<keyword evidence="4" id="KW-0539">Nucleus</keyword>
<dbReference type="InterPro" id="IPR057646">
    <property type="entry name" value="WD40_WDHD1_1st"/>
</dbReference>
<evidence type="ECO:0000256" key="3">
    <source>
        <dbReference type="ARBA" id="ARBA00022737"/>
    </source>
</evidence>
<dbReference type="Pfam" id="PF12341">
    <property type="entry name" value="Mcl1_mid"/>
    <property type="match status" value="1"/>
</dbReference>
<dbReference type="PROSITE" id="PS50082">
    <property type="entry name" value="WD_REPEATS_2"/>
    <property type="match status" value="1"/>
</dbReference>
<dbReference type="SUPFAM" id="SSF50978">
    <property type="entry name" value="WD40 repeat-like"/>
    <property type="match status" value="1"/>
</dbReference>
<dbReference type="GO" id="GO:0043596">
    <property type="term" value="C:nuclear replication fork"/>
    <property type="evidence" value="ECO:0007669"/>
    <property type="project" value="TreeGrafter"/>
</dbReference>
<dbReference type="InterPro" id="IPR036322">
    <property type="entry name" value="WD40_repeat_dom_sf"/>
</dbReference>
<dbReference type="InterPro" id="IPR022100">
    <property type="entry name" value="WDHD1/CFT4_beta-prop_2nd"/>
</dbReference>
<dbReference type="InterPro" id="IPR001680">
    <property type="entry name" value="WD40_rpt"/>
</dbReference>
<dbReference type="Pfam" id="PF24817">
    <property type="entry name" value="WD40_WDHD1_1st"/>
    <property type="match status" value="1"/>
</dbReference>
<dbReference type="PANTHER" id="PTHR19932">
    <property type="entry name" value="WD REPEAT AND HMG-BOX DNA BINDING PROTEIN"/>
    <property type="match status" value="1"/>
</dbReference>
<evidence type="ECO:0000256" key="6">
    <source>
        <dbReference type="SAM" id="MobiDB-lite"/>
    </source>
</evidence>
<dbReference type="AlphaFoldDB" id="A0A1E4THA9"/>
<keyword evidence="2 5" id="KW-0853">WD repeat</keyword>
<feature type="domain" description="WDHD1 first WD40" evidence="9">
    <location>
        <begin position="11"/>
        <end position="313"/>
    </location>
</feature>
<dbReference type="OrthoDB" id="427368at2759"/>
<accession>A0A1E4THA9</accession>
<dbReference type="Proteomes" id="UP000095023">
    <property type="component" value="Unassembled WGS sequence"/>
</dbReference>